<dbReference type="PRINTS" id="PR00069">
    <property type="entry name" value="ALDKETRDTASE"/>
</dbReference>
<name>A0A813K853_POLGL</name>
<keyword evidence="4" id="KW-1133">Transmembrane helix</keyword>
<reference evidence="6" key="1">
    <citation type="submission" date="2021-02" db="EMBL/GenBank/DDBJ databases">
        <authorList>
            <person name="Dougan E. K."/>
            <person name="Rhodes N."/>
            <person name="Thang M."/>
            <person name="Chan C."/>
        </authorList>
    </citation>
    <scope>NUCLEOTIDE SEQUENCE</scope>
</reference>
<evidence type="ECO:0000256" key="1">
    <source>
        <dbReference type="ARBA" id="ARBA00007905"/>
    </source>
</evidence>
<dbReference type="InterPro" id="IPR023210">
    <property type="entry name" value="NADP_OxRdtase_dom"/>
</dbReference>
<dbReference type="InterPro" id="IPR018170">
    <property type="entry name" value="Aldo/ket_reductase_CS"/>
</dbReference>
<dbReference type="AlphaFoldDB" id="A0A813K853"/>
<organism evidence="6 7">
    <name type="scientific">Polarella glacialis</name>
    <name type="common">Dinoflagellate</name>
    <dbReference type="NCBI Taxonomy" id="89957"/>
    <lineage>
        <taxon>Eukaryota</taxon>
        <taxon>Sar</taxon>
        <taxon>Alveolata</taxon>
        <taxon>Dinophyceae</taxon>
        <taxon>Suessiales</taxon>
        <taxon>Suessiaceae</taxon>
        <taxon>Polarella</taxon>
    </lineage>
</organism>
<gene>
    <name evidence="6" type="ORF">PGLA2088_LOCUS29927</name>
</gene>
<keyword evidence="4" id="KW-0812">Transmembrane</keyword>
<evidence type="ECO:0000256" key="2">
    <source>
        <dbReference type="ARBA" id="ARBA00022857"/>
    </source>
</evidence>
<comment type="similarity">
    <text evidence="1">Belongs to the aldo/keto reductase family.</text>
</comment>
<keyword evidence="3" id="KW-0560">Oxidoreductase</keyword>
<dbReference type="GO" id="GO:0016616">
    <property type="term" value="F:oxidoreductase activity, acting on the CH-OH group of donors, NAD or NADP as acceptor"/>
    <property type="evidence" value="ECO:0007669"/>
    <property type="project" value="UniProtKB-ARBA"/>
</dbReference>
<dbReference type="PANTHER" id="PTHR43827:SF3">
    <property type="entry name" value="NADP-DEPENDENT OXIDOREDUCTASE DOMAIN-CONTAINING PROTEIN"/>
    <property type="match status" value="1"/>
</dbReference>
<dbReference type="Proteomes" id="UP000626109">
    <property type="component" value="Unassembled WGS sequence"/>
</dbReference>
<dbReference type="Pfam" id="PF00248">
    <property type="entry name" value="Aldo_ket_red"/>
    <property type="match status" value="1"/>
</dbReference>
<dbReference type="PROSITE" id="PS00062">
    <property type="entry name" value="ALDOKETO_REDUCTASE_2"/>
    <property type="match status" value="1"/>
</dbReference>
<feature type="transmembrane region" description="Helical" evidence="4">
    <location>
        <begin position="137"/>
        <end position="163"/>
    </location>
</feature>
<proteinExistence type="inferred from homology"/>
<evidence type="ECO:0000313" key="6">
    <source>
        <dbReference type="EMBL" id="CAE8696671.1"/>
    </source>
</evidence>
<evidence type="ECO:0000256" key="3">
    <source>
        <dbReference type="ARBA" id="ARBA00023002"/>
    </source>
</evidence>
<protein>
    <recommendedName>
        <fullName evidence="5">NADP-dependent oxidoreductase domain-containing protein</fullName>
    </recommendedName>
</protein>
<evidence type="ECO:0000256" key="4">
    <source>
        <dbReference type="SAM" id="Phobius"/>
    </source>
</evidence>
<sequence>MADSRVPRGEICLVTKLSNPGEYRSARQRFEQQLQTLGVDYIDVYMLHSPGSSMEERQAAWRQMEELYDEGRIKALGVSNFDIPLLQELLGFARVRPVYLQNKYSIYEPGGHGEVSQPDSLMEWLAKEGIVMTGYSFLLSAPMVMFYVLKILCLFTVCCYIFHPWRTSNHVPTHENKAKHS</sequence>
<keyword evidence="2" id="KW-0521">NADP</keyword>
<dbReference type="SUPFAM" id="SSF51430">
    <property type="entry name" value="NAD(P)-linked oxidoreductase"/>
    <property type="match status" value="1"/>
</dbReference>
<comment type="caution">
    <text evidence="6">The sequence shown here is derived from an EMBL/GenBank/DDBJ whole genome shotgun (WGS) entry which is preliminary data.</text>
</comment>
<dbReference type="EMBL" id="CAJNNW010028551">
    <property type="protein sequence ID" value="CAE8696671.1"/>
    <property type="molecule type" value="Genomic_DNA"/>
</dbReference>
<dbReference type="Gene3D" id="3.20.20.100">
    <property type="entry name" value="NADP-dependent oxidoreductase domain"/>
    <property type="match status" value="1"/>
</dbReference>
<keyword evidence="4" id="KW-0472">Membrane</keyword>
<dbReference type="PANTHER" id="PTHR43827">
    <property type="entry name" value="2,5-DIKETO-D-GLUCONIC ACID REDUCTASE"/>
    <property type="match status" value="1"/>
</dbReference>
<evidence type="ECO:0000259" key="5">
    <source>
        <dbReference type="Pfam" id="PF00248"/>
    </source>
</evidence>
<dbReference type="InterPro" id="IPR036812">
    <property type="entry name" value="NAD(P)_OxRdtase_dom_sf"/>
</dbReference>
<evidence type="ECO:0000313" key="7">
    <source>
        <dbReference type="Proteomes" id="UP000626109"/>
    </source>
</evidence>
<accession>A0A813K853</accession>
<feature type="domain" description="NADP-dependent oxidoreductase" evidence="5">
    <location>
        <begin position="2"/>
        <end position="139"/>
    </location>
</feature>
<dbReference type="InterPro" id="IPR020471">
    <property type="entry name" value="AKR"/>
</dbReference>